<protein>
    <submittedName>
        <fullName evidence="1">Uncharacterized protein</fullName>
    </submittedName>
</protein>
<comment type="caution">
    <text evidence="1">The sequence shown here is derived from an EMBL/GenBank/DDBJ whole genome shotgun (WGS) entry which is preliminary data.</text>
</comment>
<name>A0A7X3FV02_9BURK</name>
<evidence type="ECO:0000313" key="2">
    <source>
        <dbReference type="Proteomes" id="UP000443353"/>
    </source>
</evidence>
<keyword evidence="2" id="KW-1185">Reference proteome</keyword>
<dbReference type="Proteomes" id="UP000443353">
    <property type="component" value="Unassembled WGS sequence"/>
</dbReference>
<dbReference type="AlphaFoldDB" id="A0A7X3FV02"/>
<organism evidence="1 2">
    <name type="scientific">Massilia cellulosiltytica</name>
    <dbReference type="NCBI Taxonomy" id="2683234"/>
    <lineage>
        <taxon>Bacteria</taxon>
        <taxon>Pseudomonadati</taxon>
        <taxon>Pseudomonadota</taxon>
        <taxon>Betaproteobacteria</taxon>
        <taxon>Burkholderiales</taxon>
        <taxon>Oxalobacteraceae</taxon>
        <taxon>Telluria group</taxon>
        <taxon>Massilia</taxon>
    </lineage>
</organism>
<proteinExistence type="predicted"/>
<dbReference type="RefSeq" id="WP_056126753.1">
    <property type="nucleotide sequence ID" value="NZ_WSES01000001.1"/>
</dbReference>
<gene>
    <name evidence="1" type="ORF">GPY61_00945</name>
</gene>
<accession>A0A7X3FV02</accession>
<sequence length="333" mass="36692">MNLLTVVEKVIDDCAQEWEFHQFVSAVHDGEGWEWIFARRGLKGVVTLPANPLEEVQLSGPEAEWLVHRLVVTKGWSMRDYDCNGHAISTFGNINTGRSYFVRLLVTALGKGIAAARYATTNPMPGRSLASLHETGITLTSITHGGGYPAFRLAGDTSRNWSGLQTAEQRFLAYLDEESHVPPSKRLSKLNKIQADQKFFTLDVDSGGSCLLGAMVADIANAFGQVLRVVSFTGNMMRHKQVYSAQTMRKQEGDQTHMEIFQFERLGVLLRQILVADTVSSIDIAILGLKTNKVVSENAMCDACQGAQVTNLDNVLQGRTDKIKLDVSFLSIA</sequence>
<dbReference type="EMBL" id="WSES01000001">
    <property type="protein sequence ID" value="MVW58491.1"/>
    <property type="molecule type" value="Genomic_DNA"/>
</dbReference>
<evidence type="ECO:0000313" key="1">
    <source>
        <dbReference type="EMBL" id="MVW58491.1"/>
    </source>
</evidence>
<reference evidence="1 2" key="1">
    <citation type="submission" date="2019-12" db="EMBL/GenBank/DDBJ databases">
        <authorList>
            <person name="Li C."/>
            <person name="Zhao J."/>
        </authorList>
    </citation>
    <scope>NUCLEOTIDE SEQUENCE [LARGE SCALE GENOMIC DNA]</scope>
    <source>
        <strain evidence="1 2">NEAU-DD11</strain>
    </source>
</reference>